<gene>
    <name evidence="2" type="ORF">D8I35_09395</name>
</gene>
<comment type="caution">
    <text evidence="2">The sequence shown here is derived from an EMBL/GenBank/DDBJ whole genome shotgun (WGS) entry which is preliminary data.</text>
</comment>
<evidence type="ECO:0000313" key="3">
    <source>
        <dbReference type="Proteomes" id="UP000278006"/>
    </source>
</evidence>
<dbReference type="RefSeq" id="WP_122228500.1">
    <property type="nucleotide sequence ID" value="NZ_RDQO01000002.1"/>
</dbReference>
<dbReference type="Gene3D" id="3.40.50.1110">
    <property type="entry name" value="SGNH hydrolase"/>
    <property type="match status" value="1"/>
</dbReference>
<protein>
    <submittedName>
        <fullName evidence="2">SGNH/GDSL hydrolase family protein</fullName>
    </submittedName>
</protein>
<dbReference type="Gene3D" id="2.60.120.1360">
    <property type="match status" value="1"/>
</dbReference>
<evidence type="ECO:0000313" key="2">
    <source>
        <dbReference type="EMBL" id="RMX06705.1"/>
    </source>
</evidence>
<feature type="domain" description="SGNH hydrolase-type esterase" evidence="1">
    <location>
        <begin position="388"/>
        <end position="524"/>
    </location>
</feature>
<dbReference type="OrthoDB" id="7762179at2"/>
<dbReference type="EMBL" id="RDQO01000002">
    <property type="protein sequence ID" value="RMX06705.1"/>
    <property type="molecule type" value="Genomic_DNA"/>
</dbReference>
<dbReference type="InterPro" id="IPR036514">
    <property type="entry name" value="SGNH_hydro_sf"/>
</dbReference>
<dbReference type="InterPro" id="IPR013830">
    <property type="entry name" value="SGNH_hydro"/>
</dbReference>
<dbReference type="GO" id="GO:0016788">
    <property type="term" value="F:hydrolase activity, acting on ester bonds"/>
    <property type="evidence" value="ECO:0007669"/>
    <property type="project" value="UniProtKB-ARBA"/>
</dbReference>
<proteinExistence type="predicted"/>
<sequence>MTDITNQATVEAVNKLIAQLQQAVNDGLLTLQAAASARVFYTREEMDAVAPEAEQWAVLIAGSDMGYYNEQGGAWVWSDLQPATASQLAGIATKVQSKVEFFPFGHVGRQVPVWFENGDLAARGMAPALRRIAVQDVAGRLDVSPAMVPLGRFGRDVWAWLEPGGVNFSGVSAGLVAQIAAQLPQPEPTVIPIASDGRSLWRLRAKQGLLRAGVPSTRLRVGFTGDSWTELYHIPGAMRMLLGEVYGIAGDGFLNVNAGNSIADSVVSWSAGWTLVDGSTTTNFPYGAAQDGHCRYTADTTATINITNCRATDVQIMYFNFGGTFSYRVDGGAWVDVVCTDDGSFGHVDISGLADVAHTININTASNSGVVSIVGFNVTRAEASGVEVHRMGNGGLRGPNLLGFAQYIEQPAALLDLDALVVFLGTNDYRASSSTPEVYAEALAALIDAYRAASPDIGIILCAPMDTNGVAVHPLSAYRDAAYQVARDKSTEFLDLYDMWPSWTAGNALGLWRDNLHVNEPGAAIVCKTLNDQFFKAGA</sequence>
<organism evidence="2 3">
    <name type="scientific">Corticibacter populi</name>
    <dbReference type="NCBI Taxonomy" id="1550736"/>
    <lineage>
        <taxon>Bacteria</taxon>
        <taxon>Pseudomonadati</taxon>
        <taxon>Pseudomonadota</taxon>
        <taxon>Betaproteobacteria</taxon>
        <taxon>Burkholderiales</taxon>
        <taxon>Comamonadaceae</taxon>
        <taxon>Corticibacter</taxon>
    </lineage>
</organism>
<dbReference type="Pfam" id="PF13472">
    <property type="entry name" value="Lipase_GDSL_2"/>
    <property type="match status" value="1"/>
</dbReference>
<accession>A0A3M6QUJ4</accession>
<reference evidence="2 3" key="1">
    <citation type="submission" date="2018-10" db="EMBL/GenBank/DDBJ databases">
        <title>Draft genome of Cortibacter populi DSM10536.</title>
        <authorList>
            <person name="Bernier A.-M."/>
            <person name="Bernard K."/>
        </authorList>
    </citation>
    <scope>NUCLEOTIDE SEQUENCE [LARGE SCALE GENOMIC DNA]</scope>
    <source>
        <strain evidence="2 3">DSM 105136</strain>
    </source>
</reference>
<evidence type="ECO:0000259" key="1">
    <source>
        <dbReference type="Pfam" id="PF13472"/>
    </source>
</evidence>
<keyword evidence="2" id="KW-0378">Hydrolase</keyword>
<name>A0A3M6QUJ4_9BURK</name>
<dbReference type="SUPFAM" id="SSF52266">
    <property type="entry name" value="SGNH hydrolase"/>
    <property type="match status" value="1"/>
</dbReference>
<keyword evidence="3" id="KW-1185">Reference proteome</keyword>
<dbReference type="AlphaFoldDB" id="A0A3M6QUJ4"/>
<dbReference type="Proteomes" id="UP000278006">
    <property type="component" value="Unassembled WGS sequence"/>
</dbReference>